<organism evidence="2 3">
    <name type="scientific">Paenibacillus pabuli</name>
    <dbReference type="NCBI Taxonomy" id="1472"/>
    <lineage>
        <taxon>Bacteria</taxon>
        <taxon>Bacillati</taxon>
        <taxon>Bacillota</taxon>
        <taxon>Bacilli</taxon>
        <taxon>Bacillales</taxon>
        <taxon>Paenibacillaceae</taxon>
        <taxon>Paenibacillus</taxon>
    </lineage>
</organism>
<comment type="caution">
    <text evidence="2">The sequence shown here is derived from an EMBL/GenBank/DDBJ whole genome shotgun (WGS) entry which is preliminary data.</text>
</comment>
<protein>
    <submittedName>
        <fullName evidence="2">Uncharacterized protein</fullName>
    </submittedName>
</protein>
<dbReference type="EMBL" id="QGTZ01000009">
    <property type="protein sequence ID" value="PWW37410.1"/>
    <property type="molecule type" value="Genomic_DNA"/>
</dbReference>
<keyword evidence="1" id="KW-0812">Transmembrane</keyword>
<name>A0A855XTB6_9BACL</name>
<feature type="transmembrane region" description="Helical" evidence="1">
    <location>
        <begin position="6"/>
        <end position="26"/>
    </location>
</feature>
<keyword evidence="1" id="KW-1133">Transmembrane helix</keyword>
<evidence type="ECO:0000313" key="2">
    <source>
        <dbReference type="EMBL" id="PWW37410.1"/>
    </source>
</evidence>
<keyword evidence="1" id="KW-0472">Membrane</keyword>
<proteinExistence type="predicted"/>
<accession>A0A855XTB6</accession>
<evidence type="ECO:0000256" key="1">
    <source>
        <dbReference type="SAM" id="Phobius"/>
    </source>
</evidence>
<reference evidence="2 3" key="1">
    <citation type="submission" date="2018-05" db="EMBL/GenBank/DDBJ databases">
        <title>Freshwater and sediment microbial communities from various areas in North America, analyzing microbe dynamics in response to fracking.</title>
        <authorList>
            <person name="Lamendella R."/>
        </authorList>
    </citation>
    <scope>NUCLEOTIDE SEQUENCE [LARGE SCALE GENOMIC DNA]</scope>
    <source>
        <strain evidence="2 3">DB-3</strain>
    </source>
</reference>
<dbReference type="Proteomes" id="UP000247078">
    <property type="component" value="Unassembled WGS sequence"/>
</dbReference>
<dbReference type="RefSeq" id="WP_110000822.1">
    <property type="nucleotide sequence ID" value="NZ_QGTZ01000009.1"/>
</dbReference>
<gene>
    <name evidence="2" type="ORF">DET56_109297</name>
</gene>
<feature type="transmembrane region" description="Helical" evidence="1">
    <location>
        <begin position="38"/>
        <end position="62"/>
    </location>
</feature>
<dbReference type="AlphaFoldDB" id="A0A855XTB6"/>
<evidence type="ECO:0000313" key="3">
    <source>
        <dbReference type="Proteomes" id="UP000247078"/>
    </source>
</evidence>
<feature type="transmembrane region" description="Helical" evidence="1">
    <location>
        <begin position="82"/>
        <end position="104"/>
    </location>
</feature>
<sequence length="132" mass="15081">MHTIDMILLTLYFIGAICSIYIIFAHREYFRGRFKAGVVNLFMVAMLFFLVAYAFKMGVAIWMRLSTALSVQDAVLKSFQTYTWTIAMFGTTAGLVILSILTYTKRYDLFVYLRKIDKKGEPDNVDSGPSES</sequence>